<feature type="transmembrane region" description="Helical" evidence="8">
    <location>
        <begin position="112"/>
        <end position="134"/>
    </location>
</feature>
<dbReference type="GO" id="GO:0005886">
    <property type="term" value="C:plasma membrane"/>
    <property type="evidence" value="ECO:0007669"/>
    <property type="project" value="UniProtKB-SubCell"/>
</dbReference>
<dbReference type="InterPro" id="IPR043128">
    <property type="entry name" value="Rev_trsase/Diguanyl_cyclase"/>
</dbReference>
<feature type="transmembrane region" description="Helical" evidence="8">
    <location>
        <begin position="90"/>
        <end position="106"/>
    </location>
</feature>
<dbReference type="CDD" id="cd01949">
    <property type="entry name" value="GGDEF"/>
    <property type="match status" value="1"/>
</dbReference>
<evidence type="ECO:0000256" key="7">
    <source>
        <dbReference type="ARBA" id="ARBA00034247"/>
    </source>
</evidence>
<evidence type="ECO:0000259" key="10">
    <source>
        <dbReference type="PROSITE" id="PS50887"/>
    </source>
</evidence>
<protein>
    <recommendedName>
        <fullName evidence="2">diguanylate cyclase</fullName>
        <ecNumber evidence="2">2.7.7.65</ecNumber>
    </recommendedName>
</protein>
<feature type="transmembrane region" description="Helical" evidence="8">
    <location>
        <begin position="219"/>
        <end position="239"/>
    </location>
</feature>
<evidence type="ECO:0000256" key="1">
    <source>
        <dbReference type="ARBA" id="ARBA00004651"/>
    </source>
</evidence>
<dbReference type="InterPro" id="IPR007895">
    <property type="entry name" value="MASE1"/>
</dbReference>
<evidence type="ECO:0000256" key="6">
    <source>
        <dbReference type="ARBA" id="ARBA00023136"/>
    </source>
</evidence>
<gene>
    <name evidence="11" type="ORF">BZM27_44370</name>
</gene>
<proteinExistence type="predicted"/>
<keyword evidence="5 8" id="KW-1133">Transmembrane helix</keyword>
<dbReference type="SMART" id="SM00267">
    <property type="entry name" value="GGDEF"/>
    <property type="match status" value="1"/>
</dbReference>
<dbReference type="GO" id="GO:0043709">
    <property type="term" value="P:cell adhesion involved in single-species biofilm formation"/>
    <property type="evidence" value="ECO:0007669"/>
    <property type="project" value="TreeGrafter"/>
</dbReference>
<dbReference type="CDD" id="cd00130">
    <property type="entry name" value="PAS"/>
    <property type="match status" value="1"/>
</dbReference>
<dbReference type="FunFam" id="3.30.70.270:FF:000001">
    <property type="entry name" value="Diguanylate cyclase domain protein"/>
    <property type="match status" value="1"/>
</dbReference>
<dbReference type="PANTHER" id="PTHR45138">
    <property type="entry name" value="REGULATORY COMPONENTS OF SENSORY TRANSDUCTION SYSTEM"/>
    <property type="match status" value="1"/>
</dbReference>
<dbReference type="InterPro" id="IPR013655">
    <property type="entry name" value="PAS_fold_3"/>
</dbReference>
<evidence type="ECO:0000313" key="12">
    <source>
        <dbReference type="Proteomes" id="UP000294200"/>
    </source>
</evidence>
<dbReference type="Proteomes" id="UP000294200">
    <property type="component" value="Unassembled WGS sequence"/>
</dbReference>
<dbReference type="EC" id="2.7.7.65" evidence="2"/>
<dbReference type="PROSITE" id="PS50112">
    <property type="entry name" value="PAS"/>
    <property type="match status" value="1"/>
</dbReference>
<keyword evidence="3" id="KW-1003">Cell membrane</keyword>
<dbReference type="NCBIfam" id="TIGR00229">
    <property type="entry name" value="sensory_box"/>
    <property type="match status" value="1"/>
</dbReference>
<keyword evidence="4 8" id="KW-0812">Transmembrane</keyword>
<dbReference type="Gene3D" id="3.30.450.20">
    <property type="entry name" value="PAS domain"/>
    <property type="match status" value="1"/>
</dbReference>
<accession>A0A4R0X690</accession>
<feature type="transmembrane region" description="Helical" evidence="8">
    <location>
        <begin position="39"/>
        <end position="56"/>
    </location>
</feature>
<dbReference type="SUPFAM" id="SSF55073">
    <property type="entry name" value="Nucleotide cyclase"/>
    <property type="match status" value="1"/>
</dbReference>
<dbReference type="InterPro" id="IPR029787">
    <property type="entry name" value="Nucleotide_cyclase"/>
</dbReference>
<evidence type="ECO:0000256" key="3">
    <source>
        <dbReference type="ARBA" id="ARBA00022475"/>
    </source>
</evidence>
<evidence type="ECO:0000256" key="4">
    <source>
        <dbReference type="ARBA" id="ARBA00022692"/>
    </source>
</evidence>
<organism evidence="11 12">
    <name type="scientific">Paraburkholderia steynii</name>
    <dbReference type="NCBI Taxonomy" id="1245441"/>
    <lineage>
        <taxon>Bacteria</taxon>
        <taxon>Pseudomonadati</taxon>
        <taxon>Pseudomonadota</taxon>
        <taxon>Betaproteobacteria</taxon>
        <taxon>Burkholderiales</taxon>
        <taxon>Burkholderiaceae</taxon>
        <taxon>Paraburkholderia</taxon>
    </lineage>
</organism>
<evidence type="ECO:0000259" key="9">
    <source>
        <dbReference type="PROSITE" id="PS50112"/>
    </source>
</evidence>
<dbReference type="Gene3D" id="3.30.70.270">
    <property type="match status" value="1"/>
</dbReference>
<comment type="subcellular location">
    <subcellularLocation>
        <location evidence="1">Cell membrane</location>
        <topology evidence="1">Multi-pass membrane protein</topology>
    </subcellularLocation>
</comment>
<dbReference type="GO" id="GO:0052621">
    <property type="term" value="F:diguanylate cyclase activity"/>
    <property type="evidence" value="ECO:0007669"/>
    <property type="project" value="UniProtKB-EC"/>
</dbReference>
<dbReference type="NCBIfam" id="TIGR00254">
    <property type="entry name" value="GGDEF"/>
    <property type="match status" value="1"/>
</dbReference>
<dbReference type="PROSITE" id="PS50887">
    <property type="entry name" value="GGDEF"/>
    <property type="match status" value="1"/>
</dbReference>
<dbReference type="InterPro" id="IPR000014">
    <property type="entry name" value="PAS"/>
</dbReference>
<dbReference type="InterPro" id="IPR000160">
    <property type="entry name" value="GGDEF_dom"/>
</dbReference>
<sequence length="656" mass="71465">MAEGRVQEVVVRKSRAARLALAVSALVCLSGRTELWRTVRLGLVGLVAGFILLVISGKMKTMAGELVAIWIVDGYLLGHTMVLRRRDKPVFLAGAFVGILLANLVGDETLYVASSFTFAGVMETCAAALMLPAVKSARELVKPMVFVQFVLGACVVAPLLSGVVAVLLLQGIFTSHPFSSFSNWVISDALGFLIFTPVTLVMLSGEWRTLLNPASRVKSALLLAFIVITTAVIFLQTSYGEVYWMLPPLALLAFHAELSTVLLGTLLFISIAVPLTIQGTGPLWFFAFATMQDRILALQLFTVAALSIVLPITVLQTQRNALLSALAEGNRRFRNLAERSEEVVIELSADGCFQYVSPRATSVLGYAPNMLLGTSLLGLVHGDDRDELARVLEHAATNGTEESVEYRLRRAAGAYLWVRSFIAVMPSGVPGGQVALAFTVRDVDTHVVSEQKRLAEQQELRDMAFVDSLTGLRNRRYLDNRVKELLGSQARGTSARAVAVLFADVDYFKNYNDEYGHQAGDECLKLVGRCIATVIRDLDLLARYGGEEFVVLLENCDHEQAVLTAELIRAAIESLELDHRGSPFGVVTLSIGVAQSEIWRTVDATELFELADSALYVAKRLGRNRVGRVQDTVTTESSSRTNGIDVVGGQIAQARR</sequence>
<dbReference type="Pfam" id="PF08447">
    <property type="entry name" value="PAS_3"/>
    <property type="match status" value="1"/>
</dbReference>
<evidence type="ECO:0000256" key="2">
    <source>
        <dbReference type="ARBA" id="ARBA00012528"/>
    </source>
</evidence>
<reference evidence="11 12" key="1">
    <citation type="submission" date="2017-02" db="EMBL/GenBank/DDBJ databases">
        <title>Paraburkholderia sophoroidis sp. nov. and Paraburkholderia steynii sp. nov. rhizobial symbionts of the fynbos legume Hypocalyptus sophoroides.</title>
        <authorList>
            <person name="Steenkamp E.T."/>
            <person name="Beukes C.W."/>
            <person name="Van Zyl E."/>
            <person name="Avontuur J."/>
            <person name="Chan W.Y."/>
            <person name="Hassen A."/>
            <person name="Palmer M."/>
            <person name="Mthombeni L."/>
            <person name="Phalane F."/>
            <person name="Sereme K."/>
            <person name="Venter S.N."/>
        </authorList>
    </citation>
    <scope>NUCLEOTIDE SEQUENCE [LARGE SCALE GENOMIC DNA]</scope>
    <source>
        <strain evidence="11 12">HC1.1ba</strain>
    </source>
</reference>
<dbReference type="Pfam" id="PF00990">
    <property type="entry name" value="GGDEF"/>
    <property type="match status" value="1"/>
</dbReference>
<keyword evidence="12" id="KW-1185">Reference proteome</keyword>
<dbReference type="EMBL" id="MWML01000309">
    <property type="protein sequence ID" value="TCG03965.1"/>
    <property type="molecule type" value="Genomic_DNA"/>
</dbReference>
<feature type="transmembrane region" description="Helical" evidence="8">
    <location>
        <begin position="146"/>
        <end position="169"/>
    </location>
</feature>
<dbReference type="InterPro" id="IPR035965">
    <property type="entry name" value="PAS-like_dom_sf"/>
</dbReference>
<evidence type="ECO:0000256" key="8">
    <source>
        <dbReference type="SAM" id="Phobius"/>
    </source>
</evidence>
<dbReference type="Pfam" id="PF05231">
    <property type="entry name" value="MASE1"/>
    <property type="match status" value="1"/>
</dbReference>
<dbReference type="SUPFAM" id="SSF55785">
    <property type="entry name" value="PYP-like sensor domain (PAS domain)"/>
    <property type="match status" value="1"/>
</dbReference>
<feature type="domain" description="PAS" evidence="9">
    <location>
        <begin position="329"/>
        <end position="399"/>
    </location>
</feature>
<feature type="transmembrane region" description="Helical" evidence="8">
    <location>
        <begin position="189"/>
        <end position="207"/>
    </location>
</feature>
<evidence type="ECO:0000256" key="5">
    <source>
        <dbReference type="ARBA" id="ARBA00022989"/>
    </source>
</evidence>
<dbReference type="GO" id="GO:1902201">
    <property type="term" value="P:negative regulation of bacterial-type flagellum-dependent cell motility"/>
    <property type="evidence" value="ECO:0007669"/>
    <property type="project" value="TreeGrafter"/>
</dbReference>
<dbReference type="InterPro" id="IPR050469">
    <property type="entry name" value="Diguanylate_Cyclase"/>
</dbReference>
<feature type="transmembrane region" description="Helical" evidence="8">
    <location>
        <begin position="295"/>
        <end position="315"/>
    </location>
</feature>
<dbReference type="PANTHER" id="PTHR45138:SF9">
    <property type="entry name" value="DIGUANYLATE CYCLASE DGCM-RELATED"/>
    <property type="match status" value="1"/>
</dbReference>
<dbReference type="AlphaFoldDB" id="A0A4R0X690"/>
<evidence type="ECO:0000313" key="11">
    <source>
        <dbReference type="EMBL" id="TCG03965.1"/>
    </source>
</evidence>
<dbReference type="SMART" id="SM00091">
    <property type="entry name" value="PAS"/>
    <property type="match status" value="1"/>
</dbReference>
<comment type="caution">
    <text evidence="11">The sequence shown here is derived from an EMBL/GenBank/DDBJ whole genome shotgun (WGS) entry which is preliminary data.</text>
</comment>
<feature type="transmembrane region" description="Helical" evidence="8">
    <location>
        <begin position="62"/>
        <end position="78"/>
    </location>
</feature>
<feature type="transmembrane region" description="Helical" evidence="8">
    <location>
        <begin position="259"/>
        <end position="288"/>
    </location>
</feature>
<feature type="domain" description="GGDEF" evidence="10">
    <location>
        <begin position="496"/>
        <end position="631"/>
    </location>
</feature>
<name>A0A4R0X690_9BURK</name>
<comment type="catalytic activity">
    <reaction evidence="7">
        <text>2 GTP = 3',3'-c-di-GMP + 2 diphosphate</text>
        <dbReference type="Rhea" id="RHEA:24898"/>
        <dbReference type="ChEBI" id="CHEBI:33019"/>
        <dbReference type="ChEBI" id="CHEBI:37565"/>
        <dbReference type="ChEBI" id="CHEBI:58805"/>
        <dbReference type="EC" id="2.7.7.65"/>
    </reaction>
</comment>
<keyword evidence="6 8" id="KW-0472">Membrane</keyword>